<gene>
    <name evidence="1" type="ORF">SAMN05892877_11658</name>
</gene>
<protein>
    <recommendedName>
        <fullName evidence="3">Methyltransferase family protein</fullName>
    </recommendedName>
</protein>
<dbReference type="Proteomes" id="UP000219167">
    <property type="component" value="Unassembled WGS sequence"/>
</dbReference>
<dbReference type="Gene3D" id="3.40.50.150">
    <property type="entry name" value="Vaccinia Virus protein VP39"/>
    <property type="match status" value="1"/>
</dbReference>
<evidence type="ECO:0000313" key="1">
    <source>
        <dbReference type="EMBL" id="SOC45534.1"/>
    </source>
</evidence>
<keyword evidence="2" id="KW-1185">Reference proteome</keyword>
<organism evidence="1 2">
    <name type="scientific">Rhizobium subbaraonis</name>
    <dbReference type="NCBI Taxonomy" id="908946"/>
    <lineage>
        <taxon>Bacteria</taxon>
        <taxon>Pseudomonadati</taxon>
        <taxon>Pseudomonadota</taxon>
        <taxon>Alphaproteobacteria</taxon>
        <taxon>Hyphomicrobiales</taxon>
        <taxon>Rhizobiaceae</taxon>
        <taxon>Rhizobium/Agrobacterium group</taxon>
        <taxon>Rhizobium</taxon>
    </lineage>
</organism>
<evidence type="ECO:0008006" key="3">
    <source>
        <dbReference type="Google" id="ProtNLM"/>
    </source>
</evidence>
<accession>A0A285UUH3</accession>
<dbReference type="InterPro" id="IPR029063">
    <property type="entry name" value="SAM-dependent_MTases_sf"/>
</dbReference>
<reference evidence="1 2" key="1">
    <citation type="submission" date="2017-08" db="EMBL/GenBank/DDBJ databases">
        <authorList>
            <person name="de Groot N.N."/>
        </authorList>
    </citation>
    <scope>NUCLEOTIDE SEQUENCE [LARGE SCALE GENOMIC DNA]</scope>
    <source>
        <strain evidence="1 2">JC85</strain>
    </source>
</reference>
<proteinExistence type="predicted"/>
<dbReference type="EMBL" id="OBQD01000016">
    <property type="protein sequence ID" value="SOC45534.1"/>
    <property type="molecule type" value="Genomic_DNA"/>
</dbReference>
<dbReference type="SUPFAM" id="SSF53335">
    <property type="entry name" value="S-adenosyl-L-methionine-dependent methyltransferases"/>
    <property type="match status" value="1"/>
</dbReference>
<dbReference type="AlphaFoldDB" id="A0A285UUH3"/>
<name>A0A285UUH3_9HYPH</name>
<evidence type="ECO:0000313" key="2">
    <source>
        <dbReference type="Proteomes" id="UP000219167"/>
    </source>
</evidence>
<sequence>MNPRNYDLKEDIREYWSLRAETFDLAFGHRIAPGPEQDAWMASIQNILGDGEKKILELACGTGEITKVILSLGSGLIDQSQKITVAARAMAERKTIGHLS</sequence>